<evidence type="ECO:0000256" key="3">
    <source>
        <dbReference type="PROSITE-ProRule" id="PRU00339"/>
    </source>
</evidence>
<comment type="subcellular location">
    <subcellularLocation>
        <location evidence="2">Periplasm</location>
    </subcellularLocation>
</comment>
<keyword evidence="1 2" id="KW-0732">Signal</keyword>
<dbReference type="Pfam" id="PF16331">
    <property type="entry name" value="TolA_bind_tri"/>
    <property type="match status" value="1"/>
</dbReference>
<evidence type="ECO:0000259" key="6">
    <source>
        <dbReference type="Pfam" id="PF16331"/>
    </source>
</evidence>
<feature type="domain" description="Outer membrane lipoprotein BamD-like" evidence="5">
    <location>
        <begin position="121"/>
        <end position="244"/>
    </location>
</feature>
<keyword evidence="2" id="KW-0132">Cell division</keyword>
<evidence type="ECO:0000313" key="7">
    <source>
        <dbReference type="EMBL" id="ADL56579.1"/>
    </source>
</evidence>
<keyword evidence="8" id="KW-1185">Reference proteome</keyword>
<dbReference type="Gene3D" id="1.25.40.10">
    <property type="entry name" value="Tetratricopeptide repeat domain"/>
    <property type="match status" value="1"/>
</dbReference>
<accession>D9SCJ8</accession>
<dbReference type="HAMAP" id="MF_02066">
    <property type="entry name" value="CpoB"/>
    <property type="match status" value="1"/>
</dbReference>
<dbReference type="InterPro" id="IPR032519">
    <property type="entry name" value="YbgF_tri"/>
</dbReference>
<proteinExistence type="inferred from homology"/>
<keyword evidence="2" id="KW-0574">Periplasm</keyword>
<keyword evidence="3" id="KW-0802">TPR repeat</keyword>
<dbReference type="InterPro" id="IPR011990">
    <property type="entry name" value="TPR-like_helical_dom_sf"/>
</dbReference>
<reference evidence="7 8" key="1">
    <citation type="submission" date="2010-08" db="EMBL/GenBank/DDBJ databases">
        <title>Complete sequence of Gallionella capsiferriformans ES-2.</title>
        <authorList>
            <consortium name="US DOE Joint Genome Institute"/>
            <person name="Lucas S."/>
            <person name="Copeland A."/>
            <person name="Lapidus A."/>
            <person name="Cheng J.-F."/>
            <person name="Bruce D."/>
            <person name="Goodwin L."/>
            <person name="Pitluck S."/>
            <person name="Chertkov O."/>
            <person name="Davenport K.W."/>
            <person name="Detter J.C."/>
            <person name="Han C."/>
            <person name="Tapia R."/>
            <person name="Land M."/>
            <person name="Hauser L."/>
            <person name="Chang Y.-J."/>
            <person name="Jeffries C."/>
            <person name="Kyrpides N."/>
            <person name="Ivanova N."/>
            <person name="Mikhailova N."/>
            <person name="Shelobolina E.S."/>
            <person name="Picardal F."/>
            <person name="Roden E."/>
            <person name="Emerson D."/>
            <person name="Woyke T."/>
        </authorList>
    </citation>
    <scope>NUCLEOTIDE SEQUENCE [LARGE SCALE GENOMIC DNA]</scope>
    <source>
        <strain evidence="7 8">ES-2</strain>
    </source>
</reference>
<feature type="repeat" description="TPR" evidence="3">
    <location>
        <begin position="164"/>
        <end position="197"/>
    </location>
</feature>
<evidence type="ECO:0000256" key="4">
    <source>
        <dbReference type="SAM" id="MobiDB-lite"/>
    </source>
</evidence>
<comment type="function">
    <text evidence="2">Mediates coordination of peptidoglycan synthesis and outer membrane constriction during cell division.</text>
</comment>
<dbReference type="OrthoDB" id="8525418at2"/>
<feature type="chain" id="PRO_5009991262" description="Cell division coordinator CpoB" evidence="2">
    <location>
        <begin position="21"/>
        <end position="246"/>
    </location>
</feature>
<gene>
    <name evidence="2" type="primary">cpoB</name>
    <name evidence="7" type="ordered locus">Galf_2582</name>
</gene>
<evidence type="ECO:0000256" key="2">
    <source>
        <dbReference type="HAMAP-Rule" id="MF_02066"/>
    </source>
</evidence>
<dbReference type="InterPro" id="IPR034706">
    <property type="entry name" value="CpoB"/>
</dbReference>
<feature type="region of interest" description="Disordered" evidence="4">
    <location>
        <begin position="106"/>
        <end position="125"/>
    </location>
</feature>
<protein>
    <recommendedName>
        <fullName evidence="2">Cell division coordinator CpoB</fullName>
    </recommendedName>
</protein>
<dbReference type="GO" id="GO:0070206">
    <property type="term" value="P:protein trimerization"/>
    <property type="evidence" value="ECO:0007669"/>
    <property type="project" value="InterPro"/>
</dbReference>
<dbReference type="Gene3D" id="1.20.5.110">
    <property type="match status" value="1"/>
</dbReference>
<feature type="domain" description="YbgF trimerisation" evidence="6">
    <location>
        <begin position="34"/>
        <end position="106"/>
    </location>
</feature>
<name>D9SCJ8_GALCS</name>
<dbReference type="AlphaFoldDB" id="D9SCJ8"/>
<dbReference type="InterPro" id="IPR039565">
    <property type="entry name" value="BamD-like"/>
</dbReference>
<keyword evidence="2" id="KW-0131">Cell cycle</keyword>
<comment type="similarity">
    <text evidence="2">Belongs to the CpoB family.</text>
</comment>
<dbReference type="RefSeq" id="WP_013294499.1">
    <property type="nucleotide sequence ID" value="NC_014394.1"/>
</dbReference>
<dbReference type="KEGG" id="gca:Galf_2582"/>
<dbReference type="Pfam" id="PF13525">
    <property type="entry name" value="YfiO"/>
    <property type="match status" value="1"/>
</dbReference>
<dbReference type="GO" id="GO:0043093">
    <property type="term" value="P:FtsZ-dependent cytokinesis"/>
    <property type="evidence" value="ECO:0007669"/>
    <property type="project" value="UniProtKB-UniRule"/>
</dbReference>
<dbReference type="HOGENOM" id="CLU_044315_4_0_4"/>
<evidence type="ECO:0000313" key="8">
    <source>
        <dbReference type="Proteomes" id="UP000001235"/>
    </source>
</evidence>
<dbReference type="EMBL" id="CP002159">
    <property type="protein sequence ID" value="ADL56579.1"/>
    <property type="molecule type" value="Genomic_DNA"/>
</dbReference>
<dbReference type="eggNOG" id="COG1729">
    <property type="taxonomic scope" value="Bacteria"/>
</dbReference>
<organism evidence="7 8">
    <name type="scientific">Gallionella capsiferriformans (strain ES-2)</name>
    <name type="common">Gallionella ferruginea capsiferriformans (strain ES-2)</name>
    <dbReference type="NCBI Taxonomy" id="395494"/>
    <lineage>
        <taxon>Bacteria</taxon>
        <taxon>Pseudomonadati</taxon>
        <taxon>Pseudomonadota</taxon>
        <taxon>Betaproteobacteria</taxon>
        <taxon>Nitrosomonadales</taxon>
        <taxon>Gallionellaceae</taxon>
        <taxon>Gallionella</taxon>
    </lineage>
</organism>
<dbReference type="PROSITE" id="PS50005">
    <property type="entry name" value="TPR"/>
    <property type="match status" value="1"/>
</dbReference>
<evidence type="ECO:0000256" key="1">
    <source>
        <dbReference type="ARBA" id="ARBA00022729"/>
    </source>
</evidence>
<dbReference type="GO" id="GO:0030288">
    <property type="term" value="C:outer membrane-bounded periplasmic space"/>
    <property type="evidence" value="ECO:0007669"/>
    <property type="project" value="UniProtKB-UniRule"/>
</dbReference>
<dbReference type="SUPFAM" id="SSF48452">
    <property type="entry name" value="TPR-like"/>
    <property type="match status" value="1"/>
</dbReference>
<sequence length="246" mass="27009" precursor="true">MQKLRALMLLGFCIASPVQAGLFSDDDARKSIQQVEARVLVLEEQDKLQTKSIFDLQGQIDMLNGELRKLRGQNEETAHGLQDAEKREKDFYVDLDTRLRHFESQEVSVQPKAEPAVSGDPDDPAAENRAIEAAYSLFKAANYANAAKALQEFIKKYPASVHIPNAAYWLGETQFALKDYKGALVTYRALLKASPDTARAPDVLFGIAGSQQELKAVTQAAATLKQLVGKYPDSAAAAKAKKILAK</sequence>
<dbReference type="NCBIfam" id="TIGR02795">
    <property type="entry name" value="tol_pal_ybgF"/>
    <property type="match status" value="1"/>
</dbReference>
<dbReference type="InterPro" id="IPR014162">
    <property type="entry name" value="CpoB_C"/>
</dbReference>
<dbReference type="STRING" id="395494.Galf_2582"/>
<dbReference type="InterPro" id="IPR019734">
    <property type="entry name" value="TPR_rpt"/>
</dbReference>
<dbReference type="Proteomes" id="UP000001235">
    <property type="component" value="Chromosome"/>
</dbReference>
<feature type="signal peptide" evidence="2">
    <location>
        <begin position="1"/>
        <end position="20"/>
    </location>
</feature>
<evidence type="ECO:0000259" key="5">
    <source>
        <dbReference type="Pfam" id="PF13525"/>
    </source>
</evidence>